<dbReference type="AlphaFoldDB" id="A0A317CFM1"/>
<sequence>MTNKNPTSYDFIGDIHGCHDTLVSLLQALDYQYSDGCYRHERRQAVFVGDFVDRGPHQIEVIDTVRAMVDAGQAHAVMGNHEFNAIAYVTEDKKYGGYLRAHTERNERNHWAFLEAMQASPERYDELLEWFMTLPLWLDLGDVRAVHACWDRDGIAFLKEKYATDGLMTEALLHAASDPENPEFEIVENLLKGKTIKLADGLSYQDSVGVTRHYMRVRWWDADATTYKAAFIGPPAALSHIEDDPIDGDHLIEYGHNEPPLFIGHYWMQGKPTPLSPNIACVDYSIARREIGKLCAYRWDGETELDAQKFVCVPRLEP</sequence>
<dbReference type="GO" id="GO:0005737">
    <property type="term" value="C:cytoplasm"/>
    <property type="evidence" value="ECO:0007669"/>
    <property type="project" value="TreeGrafter"/>
</dbReference>
<dbReference type="Pfam" id="PF00149">
    <property type="entry name" value="Metallophos"/>
    <property type="match status" value="1"/>
</dbReference>
<organism evidence="2 3">
    <name type="scientific">Leucothrix pacifica</name>
    <dbReference type="NCBI Taxonomy" id="1247513"/>
    <lineage>
        <taxon>Bacteria</taxon>
        <taxon>Pseudomonadati</taxon>
        <taxon>Pseudomonadota</taxon>
        <taxon>Gammaproteobacteria</taxon>
        <taxon>Thiotrichales</taxon>
        <taxon>Thiotrichaceae</taxon>
        <taxon>Leucothrix</taxon>
    </lineage>
</organism>
<dbReference type="PANTHER" id="PTHR42850:SF7">
    <property type="entry name" value="BIS(5'-NUCLEOSYL)-TETRAPHOSPHATASE PRPE [ASYMMETRICAL]"/>
    <property type="match status" value="1"/>
</dbReference>
<dbReference type="OrthoDB" id="9807890at2"/>
<dbReference type="InterPro" id="IPR050126">
    <property type="entry name" value="Ap4A_hydrolase"/>
</dbReference>
<dbReference type="SUPFAM" id="SSF56300">
    <property type="entry name" value="Metallo-dependent phosphatases"/>
    <property type="match status" value="1"/>
</dbReference>
<dbReference type="Proteomes" id="UP000245539">
    <property type="component" value="Unassembled WGS sequence"/>
</dbReference>
<dbReference type="InterPro" id="IPR004843">
    <property type="entry name" value="Calcineurin-like_PHP"/>
</dbReference>
<dbReference type="EMBL" id="QGKM01000026">
    <property type="protein sequence ID" value="PWQ97388.1"/>
    <property type="molecule type" value="Genomic_DNA"/>
</dbReference>
<dbReference type="InterPro" id="IPR029052">
    <property type="entry name" value="Metallo-depent_PP-like"/>
</dbReference>
<dbReference type="GO" id="GO:0016791">
    <property type="term" value="F:phosphatase activity"/>
    <property type="evidence" value="ECO:0007669"/>
    <property type="project" value="TreeGrafter"/>
</dbReference>
<keyword evidence="3" id="KW-1185">Reference proteome</keyword>
<gene>
    <name evidence="2" type="ORF">DKW60_10525</name>
</gene>
<dbReference type="Gene3D" id="3.60.21.10">
    <property type="match status" value="1"/>
</dbReference>
<proteinExistence type="predicted"/>
<evidence type="ECO:0000313" key="3">
    <source>
        <dbReference type="Proteomes" id="UP000245539"/>
    </source>
</evidence>
<evidence type="ECO:0000259" key="1">
    <source>
        <dbReference type="Pfam" id="PF00149"/>
    </source>
</evidence>
<accession>A0A317CFM1</accession>
<comment type="caution">
    <text evidence="2">The sequence shown here is derived from an EMBL/GenBank/DDBJ whole genome shotgun (WGS) entry which is preliminary data.</text>
</comment>
<dbReference type="PANTHER" id="PTHR42850">
    <property type="entry name" value="METALLOPHOSPHOESTERASE"/>
    <property type="match status" value="1"/>
</dbReference>
<reference evidence="2 3" key="1">
    <citation type="submission" date="2018-05" db="EMBL/GenBank/DDBJ databases">
        <title>Leucothrix arctica sp. nov., isolated from Arctic seawater.</title>
        <authorList>
            <person name="Choi A."/>
            <person name="Baek K."/>
        </authorList>
    </citation>
    <scope>NUCLEOTIDE SEQUENCE [LARGE SCALE GENOMIC DNA]</scope>
    <source>
        <strain evidence="2 3">JCM 18388</strain>
    </source>
</reference>
<feature type="domain" description="Calcineurin-like phosphoesterase" evidence="1">
    <location>
        <begin position="11"/>
        <end position="138"/>
    </location>
</feature>
<name>A0A317CFM1_9GAMM</name>
<protein>
    <submittedName>
        <fullName evidence="2">Metallophosphoesterase</fullName>
    </submittedName>
</protein>
<evidence type="ECO:0000313" key="2">
    <source>
        <dbReference type="EMBL" id="PWQ97388.1"/>
    </source>
</evidence>
<dbReference type="RefSeq" id="WP_109837617.1">
    <property type="nucleotide sequence ID" value="NZ_QGKM01000026.1"/>
</dbReference>